<sequence length="329" mass="37601">MDRATPLFAFNTQHVRVQSWAEETTEATLNLQSHSGTSVKLDIPLDSALPIRTKSGTEQHVATDSLTSNIRVLPRSAREPILRDSLKRREALLKGKEGSRRRQRWENDRLLNNPWAQPPEACDWDICPTYPKTVVPYFLAPLWDVEIAARKESERKRRIARARANAGLANVKNEAVGYVPRDLRQKLKRAKGAKQMLQDLEEEVRSFVISWEEKQKSLAKAGLQDVDSEEEEIVFVGRNGQMHDMPSSTRRIQNNYGQTQREKLMIDSAVDDKNASFGRWLVHCIATYYGLNTWSVTVGDRREAYIGIKPIKAGRYMSLHVPRPLWGVV</sequence>
<name>A0A8H3IL81_9LECA</name>
<organism evidence="2 3">
    <name type="scientific">Gomphillus americanus</name>
    <dbReference type="NCBI Taxonomy" id="1940652"/>
    <lineage>
        <taxon>Eukaryota</taxon>
        <taxon>Fungi</taxon>
        <taxon>Dikarya</taxon>
        <taxon>Ascomycota</taxon>
        <taxon>Pezizomycotina</taxon>
        <taxon>Lecanoromycetes</taxon>
        <taxon>OSLEUM clade</taxon>
        <taxon>Ostropomycetidae</taxon>
        <taxon>Ostropales</taxon>
        <taxon>Graphidaceae</taxon>
        <taxon>Gomphilloideae</taxon>
        <taxon>Gomphillus</taxon>
    </lineage>
</organism>
<gene>
    <name evidence="2" type="ORF">GOMPHAMPRED_003787</name>
</gene>
<reference evidence="2" key="1">
    <citation type="submission" date="2021-03" db="EMBL/GenBank/DDBJ databases">
        <authorList>
            <person name="Tagirdzhanova G."/>
        </authorList>
    </citation>
    <scope>NUCLEOTIDE SEQUENCE</scope>
</reference>
<evidence type="ECO:0000313" key="3">
    <source>
        <dbReference type="Proteomes" id="UP000664169"/>
    </source>
</evidence>
<dbReference type="GO" id="GO:0003676">
    <property type="term" value="F:nucleic acid binding"/>
    <property type="evidence" value="ECO:0007669"/>
    <property type="project" value="InterPro"/>
</dbReference>
<dbReference type="PANTHER" id="PTHR32019">
    <property type="entry name" value="R3H DOMAIN-CONTAINING PROTEIN 4"/>
    <property type="match status" value="1"/>
</dbReference>
<dbReference type="Proteomes" id="UP000664169">
    <property type="component" value="Unassembled WGS sequence"/>
</dbReference>
<dbReference type="SUPFAM" id="SSF82708">
    <property type="entry name" value="R3H domain"/>
    <property type="match status" value="1"/>
</dbReference>
<dbReference type="EMBL" id="CAJPDQ010000022">
    <property type="protein sequence ID" value="CAF9925000.1"/>
    <property type="molecule type" value="Genomic_DNA"/>
</dbReference>
<dbReference type="InterPro" id="IPR036867">
    <property type="entry name" value="R3H_dom_sf"/>
</dbReference>
<dbReference type="AlphaFoldDB" id="A0A8H3IL81"/>
<feature type="domain" description="R3H-associated N-terminal" evidence="1">
    <location>
        <begin position="78"/>
        <end position="189"/>
    </location>
</feature>
<dbReference type="InterPro" id="IPR039629">
    <property type="entry name" value="R3HDM4"/>
</dbReference>
<evidence type="ECO:0000313" key="2">
    <source>
        <dbReference type="EMBL" id="CAF9925000.1"/>
    </source>
</evidence>
<dbReference type="OrthoDB" id="10256743at2759"/>
<accession>A0A8H3IL81</accession>
<keyword evidence="3" id="KW-1185">Reference proteome</keyword>
<protein>
    <recommendedName>
        <fullName evidence="1">R3H-associated N-terminal domain-containing protein</fullName>
    </recommendedName>
</protein>
<comment type="caution">
    <text evidence="2">The sequence shown here is derived from an EMBL/GenBank/DDBJ whole genome shotgun (WGS) entry which is preliminary data.</text>
</comment>
<dbReference type="InterPro" id="IPR025952">
    <property type="entry name" value="R3H-assoc_dom"/>
</dbReference>
<proteinExistence type="predicted"/>
<evidence type="ECO:0000259" key="1">
    <source>
        <dbReference type="Pfam" id="PF13902"/>
    </source>
</evidence>
<dbReference type="PANTHER" id="PTHR32019:SF2">
    <property type="entry name" value="R3H DOMAIN-CONTAINING PROTEIN 4"/>
    <property type="match status" value="1"/>
</dbReference>
<dbReference type="Pfam" id="PF13902">
    <property type="entry name" value="R3H-assoc"/>
    <property type="match status" value="1"/>
</dbReference>